<feature type="compositionally biased region" description="Polar residues" evidence="1">
    <location>
        <begin position="1"/>
        <end position="10"/>
    </location>
</feature>
<feature type="region of interest" description="Disordered" evidence="1">
    <location>
        <begin position="1"/>
        <end position="35"/>
    </location>
</feature>
<reference evidence="3" key="1">
    <citation type="journal article" date="2019" name="Int. J. Syst. Evol. Microbiol.">
        <title>The Global Catalogue of Microorganisms (GCM) 10K type strain sequencing project: providing services to taxonomists for standard genome sequencing and annotation.</title>
        <authorList>
            <consortium name="The Broad Institute Genomics Platform"/>
            <consortium name="The Broad Institute Genome Sequencing Center for Infectious Disease"/>
            <person name="Wu L."/>
            <person name="Ma J."/>
        </authorList>
    </citation>
    <scope>NUCLEOTIDE SEQUENCE [LARGE SCALE GENOMIC DNA]</scope>
    <source>
        <strain evidence="3">JCM 10977</strain>
    </source>
</reference>
<dbReference type="Proteomes" id="UP001500542">
    <property type="component" value="Unassembled WGS sequence"/>
</dbReference>
<gene>
    <name evidence="2" type="ORF">GCM10009554_01930</name>
</gene>
<accession>A0ABP3ZNW3</accession>
<proteinExistence type="predicted"/>
<evidence type="ECO:0000256" key="1">
    <source>
        <dbReference type="SAM" id="MobiDB-lite"/>
    </source>
</evidence>
<sequence length="72" mass="7645">MVSVCPSTGLPTPAVVGSPELQADKDKPATSTKAVNADFMGASERDQAEARRMARPLWMKRAGPPDSFPTNT</sequence>
<organism evidence="2 3">
    <name type="scientific">Kribbella koreensis</name>
    <dbReference type="NCBI Taxonomy" id="57909"/>
    <lineage>
        <taxon>Bacteria</taxon>
        <taxon>Bacillati</taxon>
        <taxon>Actinomycetota</taxon>
        <taxon>Actinomycetes</taxon>
        <taxon>Propionibacteriales</taxon>
        <taxon>Kribbellaceae</taxon>
        <taxon>Kribbella</taxon>
    </lineage>
</organism>
<evidence type="ECO:0000313" key="2">
    <source>
        <dbReference type="EMBL" id="GAA0923660.1"/>
    </source>
</evidence>
<protein>
    <submittedName>
        <fullName evidence="2">Uncharacterized protein</fullName>
    </submittedName>
</protein>
<dbReference type="EMBL" id="BAAAHK010000001">
    <property type="protein sequence ID" value="GAA0923660.1"/>
    <property type="molecule type" value="Genomic_DNA"/>
</dbReference>
<comment type="caution">
    <text evidence="2">The sequence shown here is derived from an EMBL/GenBank/DDBJ whole genome shotgun (WGS) entry which is preliminary data.</text>
</comment>
<name>A0ABP3ZNW3_9ACTN</name>
<keyword evidence="3" id="KW-1185">Reference proteome</keyword>
<evidence type="ECO:0000313" key="3">
    <source>
        <dbReference type="Proteomes" id="UP001500542"/>
    </source>
</evidence>